<feature type="transmembrane region" description="Helical" evidence="1">
    <location>
        <begin position="160"/>
        <end position="185"/>
    </location>
</feature>
<evidence type="ECO:0000313" key="2">
    <source>
        <dbReference type="EMBL" id="ABT13761.1"/>
    </source>
</evidence>
<dbReference type="Proteomes" id="UP000246715">
    <property type="component" value="Segment"/>
</dbReference>
<accession>A7ITT7</accession>
<feature type="transmembrane region" description="Helical" evidence="1">
    <location>
        <begin position="46"/>
        <end position="67"/>
    </location>
</feature>
<keyword evidence="1" id="KW-0812">Transmembrane</keyword>
<keyword evidence="1" id="KW-0472">Membrane</keyword>
<organismHost>
    <name type="scientific">Paramecium bursaria</name>
    <dbReference type="NCBI Taxonomy" id="74790"/>
</organismHost>
<protein>
    <submittedName>
        <fullName evidence="2">Uncharacterized protein m207L</fullName>
    </submittedName>
</protein>
<evidence type="ECO:0000313" key="3">
    <source>
        <dbReference type="Proteomes" id="UP000246715"/>
    </source>
</evidence>
<reference evidence="2 3" key="1">
    <citation type="journal article" date="2007" name="Virology">
        <title>Sequence and annotation of the 314-kb MT325 and the 321-kb FR483 viruses that infect Chlorella Pbi.</title>
        <authorList>
            <person name="Fitzgerald L.A."/>
            <person name="Graves M.V."/>
            <person name="Li X."/>
            <person name="Feldblyum T."/>
            <person name="Hartigan J."/>
            <person name="Van Etten J.L."/>
        </authorList>
    </citation>
    <scope>NUCLEOTIDE SEQUENCE [LARGE SCALE GENOMIC DNA]</scope>
    <source>
        <strain evidence="2 3">MT325</strain>
    </source>
</reference>
<sequence length="198" mass="21900">MSFPKVSFMCLSSKSSPVLSLPLLFSIVSFLFTYQNVRAKIITRRRIFHIVTYGYIFLLSKIVHFLATHKLSELAGLLNSLLCRHHIFLALSGLSVFGGLGRGLGYLCHRSLLDKDLGGLSSDRLADGQVNDHSVPLGSLDFCQRGREASDGALDVGHDCLVVGGFGLWGLFGCWGLWALGFVWLVDKRPRRAPLIDY</sequence>
<keyword evidence="1" id="KW-1133">Transmembrane helix</keyword>
<name>A7ITT7_PBCVM</name>
<gene>
    <name evidence="2" type="primary">m207L</name>
    <name evidence="2" type="ORF">MT325_m207L</name>
</gene>
<proteinExistence type="predicted"/>
<organism evidence="2 3">
    <name type="scientific">Paramecium bursaria Chlorella virus MT325</name>
    <name type="common">PBCV-MT325</name>
    <dbReference type="NCBI Taxonomy" id="346932"/>
    <lineage>
        <taxon>Viruses</taxon>
        <taxon>Varidnaviria</taxon>
        <taxon>Bamfordvirae</taxon>
        <taxon>Nucleocytoviricota</taxon>
        <taxon>Megaviricetes</taxon>
        <taxon>Algavirales</taxon>
        <taxon>Phycodnaviridae</taxon>
        <taxon>Chlorovirus</taxon>
        <taxon>Chlorovirus conductrix</taxon>
        <taxon>Paramecium bursaria Chlorella virus A1</taxon>
    </lineage>
</organism>
<dbReference type="EMBL" id="DQ491001">
    <property type="protein sequence ID" value="ABT13761.1"/>
    <property type="molecule type" value="Genomic_DNA"/>
</dbReference>
<feature type="transmembrane region" description="Helical" evidence="1">
    <location>
        <begin position="15"/>
        <end position="34"/>
    </location>
</feature>
<evidence type="ECO:0000256" key="1">
    <source>
        <dbReference type="SAM" id="Phobius"/>
    </source>
</evidence>